<dbReference type="Pfam" id="PF02458">
    <property type="entry name" value="Transferase"/>
    <property type="match status" value="1"/>
</dbReference>
<dbReference type="InterPro" id="IPR023213">
    <property type="entry name" value="CAT-like_dom_sf"/>
</dbReference>
<evidence type="ECO:0000256" key="2">
    <source>
        <dbReference type="ARBA" id="ARBA00022679"/>
    </source>
</evidence>
<dbReference type="PANTHER" id="PTHR31623:SF17">
    <property type="entry name" value="F21J9.9"/>
    <property type="match status" value="1"/>
</dbReference>
<dbReference type="EMBL" id="JACGWO010000006">
    <property type="protein sequence ID" value="KAK4424813.1"/>
    <property type="molecule type" value="Genomic_DNA"/>
</dbReference>
<organism evidence="4 5">
    <name type="scientific">Sesamum alatum</name>
    <dbReference type="NCBI Taxonomy" id="300844"/>
    <lineage>
        <taxon>Eukaryota</taxon>
        <taxon>Viridiplantae</taxon>
        <taxon>Streptophyta</taxon>
        <taxon>Embryophyta</taxon>
        <taxon>Tracheophyta</taxon>
        <taxon>Spermatophyta</taxon>
        <taxon>Magnoliopsida</taxon>
        <taxon>eudicotyledons</taxon>
        <taxon>Gunneridae</taxon>
        <taxon>Pentapetalae</taxon>
        <taxon>asterids</taxon>
        <taxon>lamiids</taxon>
        <taxon>Lamiales</taxon>
        <taxon>Pedaliaceae</taxon>
        <taxon>Sesamum</taxon>
    </lineage>
</organism>
<dbReference type="GO" id="GO:0016746">
    <property type="term" value="F:acyltransferase activity"/>
    <property type="evidence" value="ECO:0007669"/>
    <property type="project" value="UniProtKB-KW"/>
</dbReference>
<dbReference type="PANTHER" id="PTHR31623">
    <property type="entry name" value="F21J9.9"/>
    <property type="match status" value="1"/>
</dbReference>
<evidence type="ECO:0000256" key="3">
    <source>
        <dbReference type="ARBA" id="ARBA00023315"/>
    </source>
</evidence>
<name>A0AAE1Y828_9LAMI</name>
<evidence type="ECO:0000256" key="1">
    <source>
        <dbReference type="ARBA" id="ARBA00009861"/>
    </source>
</evidence>
<dbReference type="Proteomes" id="UP001293254">
    <property type="component" value="Unassembled WGS sequence"/>
</dbReference>
<comment type="caution">
    <text evidence="4">The sequence shown here is derived from an EMBL/GenBank/DDBJ whole genome shotgun (WGS) entry which is preliminary data.</text>
</comment>
<keyword evidence="5" id="KW-1185">Reference proteome</keyword>
<reference evidence="4" key="2">
    <citation type="journal article" date="2024" name="Plant">
        <title>Genomic evolution and insights into agronomic trait innovations of Sesamum species.</title>
        <authorList>
            <person name="Miao H."/>
            <person name="Wang L."/>
            <person name="Qu L."/>
            <person name="Liu H."/>
            <person name="Sun Y."/>
            <person name="Le M."/>
            <person name="Wang Q."/>
            <person name="Wei S."/>
            <person name="Zheng Y."/>
            <person name="Lin W."/>
            <person name="Duan Y."/>
            <person name="Cao H."/>
            <person name="Xiong S."/>
            <person name="Wang X."/>
            <person name="Wei L."/>
            <person name="Li C."/>
            <person name="Ma Q."/>
            <person name="Ju M."/>
            <person name="Zhao R."/>
            <person name="Li G."/>
            <person name="Mu C."/>
            <person name="Tian Q."/>
            <person name="Mei H."/>
            <person name="Zhang T."/>
            <person name="Gao T."/>
            <person name="Zhang H."/>
        </authorList>
    </citation>
    <scope>NUCLEOTIDE SEQUENCE</scope>
    <source>
        <strain evidence="4">3651</strain>
    </source>
</reference>
<comment type="similarity">
    <text evidence="1">Belongs to the plant acyltransferase family.</text>
</comment>
<gene>
    <name evidence="4" type="ORF">Salat_1674900</name>
</gene>
<dbReference type="AlphaFoldDB" id="A0AAE1Y828"/>
<dbReference type="Gene3D" id="3.30.559.10">
    <property type="entry name" value="Chloramphenicol acetyltransferase-like domain"/>
    <property type="match status" value="2"/>
</dbReference>
<accession>A0AAE1Y828</accession>
<protein>
    <submittedName>
        <fullName evidence="4">Stemmadenine O-acetyltransferase</fullName>
    </submittedName>
</protein>
<sequence>MEARSPLIPSFYVPLIFFFQADESRGLTTSNHVQISEQLKQSLSNTLTSFYPLAGRIHGENIIVDSCDSGVEFIEARAHVQLMNVIQEPDMEDLKQYMPLDPTTGEARRLLVVQITFFACGGVALGLCFSHKITDFTSIMAFANAWAATCRGETEFSGVSFNLESYFPARDFPGSDFWGFLLSDENYMTKRFVFDKEKLAALKQVATTSSLKDPTRVEVVSAFIWKHFMEVAKSKNQEENKTFAALHAVNLRARKLPPELLQNVFGNCLMSGLAFSDASATCDQDKGVQEFQDLVRKLRSSFKRISDDYVTEAQTGDRYLNDLYKLFSPILKGELEYCSFSSWCRFPVYEVDYGWGNPIWLCTTALPLKNLTVLANSRCGEGIEAWVNMNKDNLEMLETEIKLISTNSLKDLDF</sequence>
<keyword evidence="2" id="KW-0808">Transferase</keyword>
<keyword evidence="3" id="KW-0012">Acyltransferase</keyword>
<proteinExistence type="inferred from homology"/>
<evidence type="ECO:0000313" key="5">
    <source>
        <dbReference type="Proteomes" id="UP001293254"/>
    </source>
</evidence>
<evidence type="ECO:0000313" key="4">
    <source>
        <dbReference type="EMBL" id="KAK4424813.1"/>
    </source>
</evidence>
<reference evidence="4" key="1">
    <citation type="submission" date="2020-06" db="EMBL/GenBank/DDBJ databases">
        <authorList>
            <person name="Li T."/>
            <person name="Hu X."/>
            <person name="Zhang T."/>
            <person name="Song X."/>
            <person name="Zhang H."/>
            <person name="Dai N."/>
            <person name="Sheng W."/>
            <person name="Hou X."/>
            <person name="Wei L."/>
        </authorList>
    </citation>
    <scope>NUCLEOTIDE SEQUENCE</scope>
    <source>
        <strain evidence="4">3651</strain>
        <tissue evidence="4">Leaf</tissue>
    </source>
</reference>